<name>A0AAV2RH54_MEGNR</name>
<dbReference type="SMART" id="SM00494">
    <property type="entry name" value="ChtBD2"/>
    <property type="match status" value="1"/>
</dbReference>
<dbReference type="InterPro" id="IPR052976">
    <property type="entry name" value="Scoloptoxin-like"/>
</dbReference>
<dbReference type="SUPFAM" id="SSF57625">
    <property type="entry name" value="Invertebrate chitin-binding proteins"/>
    <property type="match status" value="1"/>
</dbReference>
<feature type="non-terminal residue" evidence="3">
    <location>
        <position position="1"/>
    </location>
</feature>
<protein>
    <recommendedName>
        <fullName evidence="2">Chitin-binding type-2 domain-containing protein</fullName>
    </recommendedName>
</protein>
<accession>A0AAV2RH54</accession>
<feature type="domain" description="Chitin-binding type-2" evidence="2">
    <location>
        <begin position="82"/>
        <end position="143"/>
    </location>
</feature>
<feature type="region of interest" description="Disordered" evidence="1">
    <location>
        <begin position="159"/>
        <end position="210"/>
    </location>
</feature>
<gene>
    <name evidence="3" type="ORF">MNOR_LOCUS24642</name>
</gene>
<comment type="caution">
    <text evidence="3">The sequence shown here is derived from an EMBL/GenBank/DDBJ whole genome shotgun (WGS) entry which is preliminary data.</text>
</comment>
<dbReference type="PROSITE" id="PS50940">
    <property type="entry name" value="CHIT_BIND_II"/>
    <property type="match status" value="1"/>
</dbReference>
<evidence type="ECO:0000313" key="3">
    <source>
        <dbReference type="EMBL" id="CAL4124605.1"/>
    </source>
</evidence>
<dbReference type="Proteomes" id="UP001497623">
    <property type="component" value="Unassembled WGS sequence"/>
</dbReference>
<dbReference type="PANTHER" id="PTHR22933:SF42">
    <property type="entry name" value="FI18455P1-RELATED"/>
    <property type="match status" value="1"/>
</dbReference>
<dbReference type="EMBL" id="CAXKWB010022775">
    <property type="protein sequence ID" value="CAL4124605.1"/>
    <property type="molecule type" value="Genomic_DNA"/>
</dbReference>
<dbReference type="InterPro" id="IPR036508">
    <property type="entry name" value="Chitin-bd_dom_sf"/>
</dbReference>
<evidence type="ECO:0000259" key="2">
    <source>
        <dbReference type="PROSITE" id="PS50940"/>
    </source>
</evidence>
<dbReference type="InterPro" id="IPR002557">
    <property type="entry name" value="Chitin-bd_dom"/>
</dbReference>
<evidence type="ECO:0000313" key="4">
    <source>
        <dbReference type="Proteomes" id="UP001497623"/>
    </source>
</evidence>
<dbReference type="GO" id="GO:0005576">
    <property type="term" value="C:extracellular region"/>
    <property type="evidence" value="ECO:0007669"/>
    <property type="project" value="InterPro"/>
</dbReference>
<dbReference type="GO" id="GO:0008061">
    <property type="term" value="F:chitin binding"/>
    <property type="evidence" value="ECO:0007669"/>
    <property type="project" value="InterPro"/>
</dbReference>
<keyword evidence="4" id="KW-1185">Reference proteome</keyword>
<dbReference type="Gene3D" id="2.170.140.10">
    <property type="entry name" value="Chitin binding domain"/>
    <property type="match status" value="1"/>
</dbReference>
<sequence length="210" mass="22252">VVIGLTNAQAGYDIEGFGVEDLRADAAQLSNSYGAPDLRGSASNQFGVGAEEDPIASLAANIPGGGIPGEDYPILASVPDTGFACEDQEFPGYYADTADEAGCQVFHICQEDFRLDSFLCPNGTIFNQQYFVCEWWFNVDCSASEDFFGLNGDIGVAPEDDLSRDASQLSNAYAAPSAPSDQYGAPRDAGAPAPPPSNSYSTPGRRRSFF</sequence>
<dbReference type="Pfam" id="PF01607">
    <property type="entry name" value="CBM_14"/>
    <property type="match status" value="1"/>
</dbReference>
<reference evidence="3 4" key="1">
    <citation type="submission" date="2024-05" db="EMBL/GenBank/DDBJ databases">
        <authorList>
            <person name="Wallberg A."/>
        </authorList>
    </citation>
    <scope>NUCLEOTIDE SEQUENCE [LARGE SCALE GENOMIC DNA]</scope>
</reference>
<dbReference type="PANTHER" id="PTHR22933">
    <property type="entry name" value="FI18007P1-RELATED"/>
    <property type="match status" value="1"/>
</dbReference>
<organism evidence="3 4">
    <name type="scientific">Meganyctiphanes norvegica</name>
    <name type="common">Northern krill</name>
    <name type="synonym">Thysanopoda norvegica</name>
    <dbReference type="NCBI Taxonomy" id="48144"/>
    <lineage>
        <taxon>Eukaryota</taxon>
        <taxon>Metazoa</taxon>
        <taxon>Ecdysozoa</taxon>
        <taxon>Arthropoda</taxon>
        <taxon>Crustacea</taxon>
        <taxon>Multicrustacea</taxon>
        <taxon>Malacostraca</taxon>
        <taxon>Eumalacostraca</taxon>
        <taxon>Eucarida</taxon>
        <taxon>Euphausiacea</taxon>
        <taxon>Euphausiidae</taxon>
        <taxon>Meganyctiphanes</taxon>
    </lineage>
</organism>
<dbReference type="AlphaFoldDB" id="A0AAV2RH54"/>
<evidence type="ECO:0000256" key="1">
    <source>
        <dbReference type="SAM" id="MobiDB-lite"/>
    </source>
</evidence>
<proteinExistence type="predicted"/>